<dbReference type="InterPro" id="IPR000209">
    <property type="entry name" value="Peptidase_S8/S53_dom"/>
</dbReference>
<dbReference type="PANTHER" id="PTHR43399:SF4">
    <property type="entry name" value="CELL WALL-ASSOCIATED PROTEASE"/>
    <property type="match status" value="1"/>
</dbReference>
<dbReference type="Gene3D" id="2.60.40.10">
    <property type="entry name" value="Immunoglobulins"/>
    <property type="match status" value="1"/>
</dbReference>
<evidence type="ECO:0000256" key="2">
    <source>
        <dbReference type="ARBA" id="ARBA00022670"/>
    </source>
</evidence>
<evidence type="ECO:0000256" key="4">
    <source>
        <dbReference type="ARBA" id="ARBA00022825"/>
    </source>
</evidence>
<dbReference type="PROSITE" id="PS51892">
    <property type="entry name" value="SUBTILASE"/>
    <property type="match status" value="1"/>
</dbReference>
<evidence type="ECO:0000256" key="3">
    <source>
        <dbReference type="ARBA" id="ARBA00022801"/>
    </source>
</evidence>
<feature type="active site" description="Charge relay system" evidence="5 6">
    <location>
        <position position="227"/>
    </location>
</feature>
<dbReference type="InterPro" id="IPR023828">
    <property type="entry name" value="Peptidase_S8_Ser-AS"/>
</dbReference>
<dbReference type="PROSITE" id="PS00138">
    <property type="entry name" value="SUBTILASE_SER"/>
    <property type="match status" value="1"/>
</dbReference>
<dbReference type="GO" id="GO:0004252">
    <property type="term" value="F:serine-type endopeptidase activity"/>
    <property type="evidence" value="ECO:0007669"/>
    <property type="project" value="UniProtKB-UniRule"/>
</dbReference>
<dbReference type="Proteomes" id="UP000318380">
    <property type="component" value="Unassembled WGS sequence"/>
</dbReference>
<accession>A0A561BLF7</accession>
<evidence type="ECO:0000313" key="10">
    <source>
        <dbReference type="EMBL" id="TWD79724.1"/>
    </source>
</evidence>
<dbReference type="GO" id="GO:0006508">
    <property type="term" value="P:proteolysis"/>
    <property type="evidence" value="ECO:0007669"/>
    <property type="project" value="UniProtKB-KW"/>
</dbReference>
<evidence type="ECO:0000256" key="7">
    <source>
        <dbReference type="SAM" id="MobiDB-lite"/>
    </source>
</evidence>
<feature type="active site" description="Charge relay system" evidence="5 6">
    <location>
        <position position="259"/>
    </location>
</feature>
<keyword evidence="4 6" id="KW-0720">Serine protease</keyword>
<dbReference type="PANTHER" id="PTHR43399">
    <property type="entry name" value="SUBTILISIN-RELATED"/>
    <property type="match status" value="1"/>
</dbReference>
<name>A0A561BLF7_9ACTN</name>
<evidence type="ECO:0000256" key="8">
    <source>
        <dbReference type="SAM" id="SignalP"/>
    </source>
</evidence>
<keyword evidence="2 6" id="KW-0645">Protease</keyword>
<dbReference type="PRINTS" id="PR00723">
    <property type="entry name" value="SUBTILISIN"/>
</dbReference>
<proteinExistence type="inferred from homology"/>
<comment type="similarity">
    <text evidence="1 6">Belongs to the peptidase S8 family.</text>
</comment>
<dbReference type="InterPro" id="IPR015500">
    <property type="entry name" value="Peptidase_S8_subtilisin-rel"/>
</dbReference>
<sequence length="1236" mass="130873">MRTSRRVAGLVPVVAVGALLASLAAVPVTAAAPPPPPNPPTANPAHRTPGAETHRVTLITGDVAEYTSEPGGQHSARLLTGENWFLSRTDGKLTIVPPAAYGLVASGRLDQRLFNLTDLVAQGYDDARTATLPLLLTGDTAPRAPQAATTRRTLAAAGATAVSVQKSEATRFWQGLQGGNLRSTGTEKVWLDGRTHATLDRSTQQIGAPTAWRSGYDGRGVKVAVLDTGYDRNHPDLKDQVIAAKSFVPDPDVQDKHGHGTHTASTVAGLGAASQGKRKGVAPGADLLIGKVLNDNGAGLDSEAIAGMEWAVEQGAKVVSMSLGTDLPSDASDPMSQTVERLSERTGALFVVAAGNTGLEEFIGSPAAASHALTVGAVDRNDKLAAFSSRGPRYGDGAMKPEVTAPGVDIAAARAAGTNTGRNLSEYYTTMSGTSMAAPHVSGAAAILAQRHPDWTGRQLKAALVGSALSTPGTSPLAQGLGRVDVAKALAAKVVADDATVLFGDLSWTGTAPPPVTRTLTYRNPGTKPLTLDLTADVRTPAGVRPKLKVTPAGLRIAPGGSATATVTLDQAATPPGKYSGAITARSAGSTYRTGVGFTAGGKLHRITVDAVGRDGRPAPSTTGIPSGAHLWNLDTGRAELTTFDRDGRHVFEVPTGRYSLMVFVIGLGPDGTIATETLLGQPELTVNSDRALSFDARQAHRIDIRTPRRADLATVGLAWSRHNGDRFATAGWRLGTSVTDVYVQNFGKPRTGKFQILQRWDLVEPMVTVDVNGSGGFRLRTPEPAAYHLPYVGSGALGFHDGGTGEPGELDGADGKVALLRWKGIFETVNQVRAARDAGARLVLLYNETPELWSADATEVGLPAYMISRQDAHRLLGLKPATLQVTGLRNSTYRYDLAMAPEVVRNGLTYDLAKLRPAELTTTFHRNASWPTHVESRKAYLDGIPFSLESIRTVNEDHVRTDYVYADSAGIQWSEEAMGGAEGLSGRELTVPRAYRAGERVGKDWWVAITRPAVPAIAGGEADGLPAARFEDALRVAVPQHVNGNRSVYGWSDNKLDRSTLVLRSNGRELGRRDWSTAAFPVPKQTAWYDLSLDVRRAPNTWATTSIATHTEWRFRSGTTKTRAVLPLVQVDYSLETGRDNAVPAKGGSRLVLTPGYQPGASGPGFFRTTAEISYDGSSWHRLFLLPVDLRGSVGARLPAVPAGTGAVHLRVTATDLAGNRVGQQIEKAWLVEQN</sequence>
<gene>
    <name evidence="10" type="ORF">FB561_0788</name>
</gene>
<evidence type="ECO:0000256" key="6">
    <source>
        <dbReference type="PROSITE-ProRule" id="PRU01240"/>
    </source>
</evidence>
<dbReference type="RefSeq" id="WP_238334632.1">
    <property type="nucleotide sequence ID" value="NZ_VIVK01000001.1"/>
</dbReference>
<dbReference type="CDD" id="cd07487">
    <property type="entry name" value="Peptidases_S8_1"/>
    <property type="match status" value="1"/>
</dbReference>
<organism evidence="10 11">
    <name type="scientific">Kribbella amoyensis</name>
    <dbReference type="NCBI Taxonomy" id="996641"/>
    <lineage>
        <taxon>Bacteria</taxon>
        <taxon>Bacillati</taxon>
        <taxon>Actinomycetota</taxon>
        <taxon>Actinomycetes</taxon>
        <taxon>Propionibacteriales</taxon>
        <taxon>Kribbellaceae</taxon>
        <taxon>Kribbella</taxon>
    </lineage>
</organism>
<dbReference type="InterPro" id="IPR036852">
    <property type="entry name" value="Peptidase_S8/S53_dom_sf"/>
</dbReference>
<feature type="chain" id="PRO_5039497519" evidence="8">
    <location>
        <begin position="31"/>
        <end position="1236"/>
    </location>
</feature>
<dbReference type="Gene3D" id="3.50.30.30">
    <property type="match status" value="1"/>
</dbReference>
<comment type="caution">
    <text evidence="10">The sequence shown here is derived from an EMBL/GenBank/DDBJ whole genome shotgun (WGS) entry which is preliminary data.</text>
</comment>
<feature type="domain" description="Peptidase S8/S53" evidence="9">
    <location>
        <begin position="218"/>
        <end position="482"/>
    </location>
</feature>
<keyword evidence="3 6" id="KW-0378">Hydrolase</keyword>
<feature type="signal peptide" evidence="8">
    <location>
        <begin position="1"/>
        <end position="30"/>
    </location>
</feature>
<evidence type="ECO:0000259" key="9">
    <source>
        <dbReference type="Pfam" id="PF00082"/>
    </source>
</evidence>
<keyword evidence="11" id="KW-1185">Reference proteome</keyword>
<dbReference type="Gene3D" id="3.40.50.200">
    <property type="entry name" value="Peptidase S8/S53 domain"/>
    <property type="match status" value="1"/>
</dbReference>
<dbReference type="InterPro" id="IPR051048">
    <property type="entry name" value="Peptidase_S8/S53_subtilisin"/>
</dbReference>
<feature type="active site" description="Charge relay system" evidence="5 6">
    <location>
        <position position="435"/>
    </location>
</feature>
<dbReference type="SUPFAM" id="SSF52743">
    <property type="entry name" value="Subtilisin-like"/>
    <property type="match status" value="1"/>
</dbReference>
<evidence type="ECO:0000256" key="1">
    <source>
        <dbReference type="ARBA" id="ARBA00011073"/>
    </source>
</evidence>
<dbReference type="GO" id="GO:0005975">
    <property type="term" value="P:carbohydrate metabolic process"/>
    <property type="evidence" value="ECO:0007669"/>
    <property type="project" value="UniProtKB-ARBA"/>
</dbReference>
<protein>
    <submittedName>
        <fullName evidence="10">Subtilisin family serine protease</fullName>
    </submittedName>
</protein>
<dbReference type="InterPro" id="IPR013783">
    <property type="entry name" value="Ig-like_fold"/>
</dbReference>
<evidence type="ECO:0000256" key="5">
    <source>
        <dbReference type="PIRSR" id="PIRSR615500-1"/>
    </source>
</evidence>
<keyword evidence="8" id="KW-0732">Signal</keyword>
<reference evidence="10 11" key="1">
    <citation type="submission" date="2019-06" db="EMBL/GenBank/DDBJ databases">
        <title>Sequencing the genomes of 1000 actinobacteria strains.</title>
        <authorList>
            <person name="Klenk H.-P."/>
        </authorList>
    </citation>
    <scope>NUCLEOTIDE SEQUENCE [LARGE SCALE GENOMIC DNA]</scope>
    <source>
        <strain evidence="10 11">DSM 24683</strain>
    </source>
</reference>
<dbReference type="EMBL" id="VIVK01000001">
    <property type="protein sequence ID" value="TWD79724.1"/>
    <property type="molecule type" value="Genomic_DNA"/>
</dbReference>
<dbReference type="Pfam" id="PF00082">
    <property type="entry name" value="Peptidase_S8"/>
    <property type="match status" value="1"/>
</dbReference>
<feature type="region of interest" description="Disordered" evidence="7">
    <location>
        <begin position="253"/>
        <end position="276"/>
    </location>
</feature>
<evidence type="ECO:0000313" key="11">
    <source>
        <dbReference type="Proteomes" id="UP000318380"/>
    </source>
</evidence>
<dbReference type="AlphaFoldDB" id="A0A561BLF7"/>